<keyword evidence="2" id="KW-1185">Reference proteome</keyword>
<comment type="caution">
    <text evidence="1">The sequence shown here is derived from an EMBL/GenBank/DDBJ whole genome shotgun (WGS) entry which is preliminary data.</text>
</comment>
<evidence type="ECO:0000313" key="2">
    <source>
        <dbReference type="Proteomes" id="UP001461498"/>
    </source>
</evidence>
<dbReference type="AlphaFoldDB" id="A0AAW1DAB0"/>
<proteinExistence type="predicted"/>
<gene>
    <name evidence="1" type="ORF">O3M35_009844</name>
</gene>
<accession>A0AAW1DAB0</accession>
<protein>
    <submittedName>
        <fullName evidence="1">Uncharacterized protein</fullName>
    </submittedName>
</protein>
<reference evidence="1 2" key="1">
    <citation type="submission" date="2022-12" db="EMBL/GenBank/DDBJ databases">
        <title>Chromosome-level genome assembly of true bugs.</title>
        <authorList>
            <person name="Ma L."/>
            <person name="Li H."/>
        </authorList>
    </citation>
    <scope>NUCLEOTIDE SEQUENCE [LARGE SCALE GENOMIC DNA]</scope>
    <source>
        <strain evidence="1">Lab_2022b</strain>
    </source>
</reference>
<sequence length="97" mass="10825">MATNVQTKDDMLEGLQPEMALFGMVWLLGLKAELRRLEALQDTQLAQPPIYTVPPPPSPYCRLHGYRNQAPPTKELMVSIAPFNTFASANANSRIQL</sequence>
<name>A0AAW1DAB0_9HEMI</name>
<dbReference type="Proteomes" id="UP001461498">
    <property type="component" value="Unassembled WGS sequence"/>
</dbReference>
<dbReference type="EMBL" id="JAPXFL010000006">
    <property type="protein sequence ID" value="KAK9505872.1"/>
    <property type="molecule type" value="Genomic_DNA"/>
</dbReference>
<organism evidence="1 2">
    <name type="scientific">Rhynocoris fuscipes</name>
    <dbReference type="NCBI Taxonomy" id="488301"/>
    <lineage>
        <taxon>Eukaryota</taxon>
        <taxon>Metazoa</taxon>
        <taxon>Ecdysozoa</taxon>
        <taxon>Arthropoda</taxon>
        <taxon>Hexapoda</taxon>
        <taxon>Insecta</taxon>
        <taxon>Pterygota</taxon>
        <taxon>Neoptera</taxon>
        <taxon>Paraneoptera</taxon>
        <taxon>Hemiptera</taxon>
        <taxon>Heteroptera</taxon>
        <taxon>Panheteroptera</taxon>
        <taxon>Cimicomorpha</taxon>
        <taxon>Reduviidae</taxon>
        <taxon>Harpactorinae</taxon>
        <taxon>Harpactorini</taxon>
        <taxon>Rhynocoris</taxon>
    </lineage>
</organism>
<evidence type="ECO:0000313" key="1">
    <source>
        <dbReference type="EMBL" id="KAK9505872.1"/>
    </source>
</evidence>